<evidence type="ECO:0000313" key="1">
    <source>
        <dbReference type="EMBL" id="ASU00473.1"/>
    </source>
</evidence>
<name>A0A223LER1_9CAUD</name>
<protein>
    <submittedName>
        <fullName evidence="1">Uncharacterized protein</fullName>
    </submittedName>
</protein>
<sequence length="100" mass="11421">MFYALRKKGTKGIFVGIHTVGSQGDFQNGVQACFSLECYIPFITNRVGYLERVLSGEHDVPWYNSEPQNPELEEYYKTGKGYEALQEYEIVELGVIDEIC</sequence>
<keyword evidence="2" id="KW-1185">Reference proteome</keyword>
<reference evidence="1 2" key="1">
    <citation type="submission" date="2017-07" db="EMBL/GenBank/DDBJ databases">
        <title>In vitro design and evaluation of phage cocktails against multidrug-resistant Aeromonas salmonicida.</title>
        <authorList>
            <person name="Chen L."/>
            <person name="Yuan S."/>
            <person name="Ma Y."/>
        </authorList>
    </citation>
    <scope>NUCLEOTIDE SEQUENCE [LARGE SCALE GENOMIC DNA]</scope>
</reference>
<organism evidence="1 2">
    <name type="scientific">Aeromonas phage AS-zj</name>
    <dbReference type="NCBI Taxonomy" id="2024208"/>
    <lineage>
        <taxon>Viruses</taxon>
        <taxon>Duplodnaviria</taxon>
        <taxon>Heunggongvirae</taxon>
        <taxon>Uroviricota</taxon>
        <taxon>Caudoviricetes</taxon>
        <taxon>Pantevenvirales</taxon>
        <taxon>Straboviridae</taxon>
        <taxon>Emmerichvirinae</taxon>
        <taxon>Ceceduovirus</taxon>
        <taxon>Ceceduovirus aszj</taxon>
    </lineage>
</organism>
<evidence type="ECO:0000313" key="2">
    <source>
        <dbReference type="Proteomes" id="UP000226092"/>
    </source>
</evidence>
<dbReference type="KEGG" id="vg:55604446"/>
<dbReference type="EMBL" id="MF448340">
    <property type="protein sequence ID" value="ASU00473.1"/>
    <property type="molecule type" value="Genomic_DNA"/>
</dbReference>
<dbReference type="Proteomes" id="UP000226092">
    <property type="component" value="Segment"/>
</dbReference>
<proteinExistence type="predicted"/>
<dbReference type="GeneID" id="55604446"/>
<dbReference type="RefSeq" id="YP_009834379.1">
    <property type="nucleotide sequence ID" value="NC_048673.1"/>
</dbReference>
<accession>A0A223LER1</accession>